<gene>
    <name evidence="2" type="ORF">BDV26DRAFT_286155</name>
</gene>
<feature type="compositionally biased region" description="Polar residues" evidence="1">
    <location>
        <begin position="78"/>
        <end position="92"/>
    </location>
</feature>
<reference evidence="2 3" key="1">
    <citation type="submission" date="2019-04" db="EMBL/GenBank/DDBJ databases">
        <title>Friends and foes A comparative genomics studyof 23 Aspergillus species from section Flavi.</title>
        <authorList>
            <consortium name="DOE Joint Genome Institute"/>
            <person name="Kjaerbolling I."/>
            <person name="Vesth T."/>
            <person name="Frisvad J.C."/>
            <person name="Nybo J.L."/>
            <person name="Theobald S."/>
            <person name="Kildgaard S."/>
            <person name="Isbrandt T."/>
            <person name="Kuo A."/>
            <person name="Sato A."/>
            <person name="Lyhne E.K."/>
            <person name="Kogle M.E."/>
            <person name="Wiebenga A."/>
            <person name="Kun R.S."/>
            <person name="Lubbers R.J."/>
            <person name="Makela M.R."/>
            <person name="Barry K."/>
            <person name="Chovatia M."/>
            <person name="Clum A."/>
            <person name="Daum C."/>
            <person name="Haridas S."/>
            <person name="He G."/>
            <person name="LaButti K."/>
            <person name="Lipzen A."/>
            <person name="Mondo S."/>
            <person name="Riley R."/>
            <person name="Salamov A."/>
            <person name="Simmons B.A."/>
            <person name="Magnuson J.K."/>
            <person name="Henrissat B."/>
            <person name="Mortensen U.H."/>
            <person name="Larsen T.O."/>
            <person name="Devries R.P."/>
            <person name="Grigoriev I.V."/>
            <person name="Machida M."/>
            <person name="Baker S.E."/>
            <person name="Andersen M.R."/>
        </authorList>
    </citation>
    <scope>NUCLEOTIDE SEQUENCE [LARGE SCALE GENOMIC DNA]</scope>
    <source>
        <strain evidence="2 3">IBT 29228</strain>
    </source>
</reference>
<dbReference type="Proteomes" id="UP000326198">
    <property type="component" value="Unassembled WGS sequence"/>
</dbReference>
<feature type="region of interest" description="Disordered" evidence="1">
    <location>
        <begin position="76"/>
        <end position="105"/>
    </location>
</feature>
<keyword evidence="3" id="KW-1185">Reference proteome</keyword>
<evidence type="ECO:0000256" key="1">
    <source>
        <dbReference type="SAM" id="MobiDB-lite"/>
    </source>
</evidence>
<sequence length="105" mass="12409">MLQMCTDRFTIHEEFRNIMDDMDPEDILFTVDERQDDDMENIIYISDIEDMDDVEDDSKDSAVLIEQAAEPLLPVSDLTRTQQEVDTRTSCSLRYHDRRPGQYKE</sequence>
<evidence type="ECO:0000313" key="2">
    <source>
        <dbReference type="EMBL" id="KAE8372195.1"/>
    </source>
</evidence>
<proteinExistence type="predicted"/>
<name>A0A5N7AQQ8_9EURO</name>
<accession>A0A5N7AQQ8</accession>
<protein>
    <submittedName>
        <fullName evidence="2">Uncharacterized protein</fullName>
    </submittedName>
</protein>
<dbReference type="AlphaFoldDB" id="A0A5N7AQQ8"/>
<evidence type="ECO:0000313" key="3">
    <source>
        <dbReference type="Proteomes" id="UP000326198"/>
    </source>
</evidence>
<feature type="compositionally biased region" description="Basic and acidic residues" evidence="1">
    <location>
        <begin position="94"/>
        <end position="105"/>
    </location>
</feature>
<dbReference type="EMBL" id="ML736371">
    <property type="protein sequence ID" value="KAE8372195.1"/>
    <property type="molecule type" value="Genomic_DNA"/>
</dbReference>
<organism evidence="2 3">
    <name type="scientific">Aspergillus bertholletiae</name>
    <dbReference type="NCBI Taxonomy" id="1226010"/>
    <lineage>
        <taxon>Eukaryota</taxon>
        <taxon>Fungi</taxon>
        <taxon>Dikarya</taxon>
        <taxon>Ascomycota</taxon>
        <taxon>Pezizomycotina</taxon>
        <taxon>Eurotiomycetes</taxon>
        <taxon>Eurotiomycetidae</taxon>
        <taxon>Eurotiales</taxon>
        <taxon>Aspergillaceae</taxon>
        <taxon>Aspergillus</taxon>
        <taxon>Aspergillus subgen. Circumdati</taxon>
    </lineage>
</organism>